<reference evidence="9" key="1">
    <citation type="journal article" date="2019" name="bioRxiv">
        <title>The Genome of the Zebra Mussel, Dreissena polymorpha: A Resource for Invasive Species Research.</title>
        <authorList>
            <person name="McCartney M.A."/>
            <person name="Auch B."/>
            <person name="Kono T."/>
            <person name="Mallez S."/>
            <person name="Zhang Y."/>
            <person name="Obille A."/>
            <person name="Becker A."/>
            <person name="Abrahante J.E."/>
            <person name="Garbe J."/>
            <person name="Badalamenti J.P."/>
            <person name="Herman A."/>
            <person name="Mangelson H."/>
            <person name="Liachko I."/>
            <person name="Sullivan S."/>
            <person name="Sone E.D."/>
            <person name="Koren S."/>
            <person name="Silverstein K.A.T."/>
            <person name="Beckman K.B."/>
            <person name="Gohl D.M."/>
        </authorList>
    </citation>
    <scope>NUCLEOTIDE SEQUENCE</scope>
    <source>
        <strain evidence="9">Duluth1</strain>
        <tissue evidence="9">Whole animal</tissue>
    </source>
</reference>
<dbReference type="SUPFAM" id="SSF57196">
    <property type="entry name" value="EGF/Laminin"/>
    <property type="match status" value="4"/>
</dbReference>
<dbReference type="InterPro" id="IPR000742">
    <property type="entry name" value="EGF"/>
</dbReference>
<comment type="similarity">
    <text evidence="1">Belongs to the nephronectin family.</text>
</comment>
<keyword evidence="4 6" id="KW-1015">Disulfide bond</keyword>
<feature type="disulfide bond" evidence="6">
    <location>
        <begin position="950"/>
        <end position="959"/>
    </location>
</feature>
<name>A0A9D4L540_DREPO</name>
<evidence type="ECO:0000256" key="4">
    <source>
        <dbReference type="ARBA" id="ARBA00023157"/>
    </source>
</evidence>
<gene>
    <name evidence="9" type="ORF">DPMN_093071</name>
</gene>
<proteinExistence type="inferred from homology"/>
<feature type="disulfide bond" evidence="6">
    <location>
        <begin position="173"/>
        <end position="182"/>
    </location>
</feature>
<dbReference type="Gene3D" id="2.60.120.200">
    <property type="match status" value="1"/>
</dbReference>
<evidence type="ECO:0000256" key="5">
    <source>
        <dbReference type="ARBA" id="ARBA00023180"/>
    </source>
</evidence>
<dbReference type="Proteomes" id="UP000828390">
    <property type="component" value="Unassembled WGS sequence"/>
</dbReference>
<comment type="caution">
    <text evidence="9">The sequence shown here is derived from an EMBL/GenBank/DDBJ whole genome shotgun (WGS) entry which is preliminary data.</text>
</comment>
<dbReference type="AlphaFoldDB" id="A0A9D4L540"/>
<evidence type="ECO:0000256" key="2">
    <source>
        <dbReference type="ARBA" id="ARBA00022729"/>
    </source>
</evidence>
<dbReference type="PROSITE" id="PS00010">
    <property type="entry name" value="ASX_HYDROXYL"/>
    <property type="match status" value="1"/>
</dbReference>
<evidence type="ECO:0000313" key="10">
    <source>
        <dbReference type="Proteomes" id="UP000828390"/>
    </source>
</evidence>
<dbReference type="SUPFAM" id="SSF49899">
    <property type="entry name" value="Concanavalin A-like lectins/glucanases"/>
    <property type="match status" value="1"/>
</dbReference>
<evidence type="ECO:0000256" key="6">
    <source>
        <dbReference type="PROSITE-ProRule" id="PRU00076"/>
    </source>
</evidence>
<feature type="domain" description="MAM" evidence="8">
    <location>
        <begin position="702"/>
        <end position="867"/>
    </location>
</feature>
<dbReference type="SMART" id="SM00137">
    <property type="entry name" value="MAM"/>
    <property type="match status" value="1"/>
</dbReference>
<sequence>MWQFSDPNAKDAVVRFVIPTPLPGSSFTCTTSKPCRMLLYTSYNNSCQQVQSTSLGVTVFDTMERAQTCVTEVAFQFEHDGNHDICFLSASIGYQARCFSVTVMHSAVNDVCSDTTCHNDGACITKSPDKYKCICKEGFTGVKCEQGPCLDRDNTCTHNGTCFVNNHAITCVCEEGTSGDMCESVLTSASEIALTGRSPVFTGTSAIKTISCNKNRECGFSALVVGISAGNMRQIVKGRVSSTLSNIEIRIEALPFRPDFHQAVISFIPTEVGVFDMCILTVNASGTNQDELCLEVDVEEGAMSQYGAKDMPHFVSPSLPLDSKIECEFKTVCHVTFTAHPGLQHEFECIKPSLLRSNFVNTHIFSTCSSCIDGSNTNASCTLDVAFRPSVQNKTDSKVCIVLIRKRTGVSGEDRCFTVTVRNTSKTKDMIGCQLLQCANGGFCDGHDPVNPCVFLQTRIWWTNLCYIYPDQSTHKHPSSEPTVDCRQGFSAACWKRQCALGTVNVTSSELGTHRFCIQHVQSGGLVDDELCPTIRITGGASSPIDQSKPHFLSPTFESGSTLACTKGEDLHLKPFYTNGNSFGSFKDCPTLTESSQQPVDGVYIFPAEFLANICSSDIVYKVPSAAAAGSESKLCIKVSVPGKQGEERCIMLRVAEATHGVPTTSTTAASTTMSKTAQSQASSIHAGGNSIGGTTMLPYVSSCNFDNDTNCIWHNVHAGDNFDWTLHQGETPSENTGPTYDHTTGTLQGKYYYIETSAPRQSNETAWLQSEYRASSYGETHCLEFWYYMFGSSIGYLNVRLSENTTVPGYNIWSMEGNQGPKWIFAQVTVTTDGLNRIIFEGTVGKGYEGDIALDDISFKQGNCSIAQKITSVASTVPTTIMPVFIGQGCYGDPCVRGVCYVHLDEYFCLCPSGFNGINCEIDTDECRPAPCKNGATCEDGVDMFICHCPAGYTGHLCEIYMDPCNSNPCRAILDSFARDSSTIVRAIHVKIMAAAGMSILRTHASVHSDFQDKIVLKNMEQNASRVKAVNWILFATPLLLATQT</sequence>
<dbReference type="EMBL" id="JAIWYP010000003">
    <property type="protein sequence ID" value="KAH3850646.1"/>
    <property type="molecule type" value="Genomic_DNA"/>
</dbReference>
<dbReference type="InterPro" id="IPR018097">
    <property type="entry name" value="EGF_Ca-bd_CS"/>
</dbReference>
<dbReference type="InterPro" id="IPR001881">
    <property type="entry name" value="EGF-like_Ca-bd_dom"/>
</dbReference>
<evidence type="ECO:0000313" key="9">
    <source>
        <dbReference type="EMBL" id="KAH3850646.1"/>
    </source>
</evidence>
<dbReference type="InterPro" id="IPR051560">
    <property type="entry name" value="MAM_domain-containing"/>
</dbReference>
<reference evidence="9" key="2">
    <citation type="submission" date="2020-11" db="EMBL/GenBank/DDBJ databases">
        <authorList>
            <person name="McCartney M.A."/>
            <person name="Auch B."/>
            <person name="Kono T."/>
            <person name="Mallez S."/>
            <person name="Becker A."/>
            <person name="Gohl D.M."/>
            <person name="Silverstein K.A.T."/>
            <person name="Koren S."/>
            <person name="Bechman K.B."/>
            <person name="Herman A."/>
            <person name="Abrahante J.E."/>
            <person name="Garbe J."/>
        </authorList>
    </citation>
    <scope>NUCLEOTIDE SEQUENCE</scope>
    <source>
        <strain evidence="9">Duluth1</strain>
        <tissue evidence="9">Whole animal</tissue>
    </source>
</reference>
<dbReference type="PROSITE" id="PS01187">
    <property type="entry name" value="EGF_CA"/>
    <property type="match status" value="1"/>
</dbReference>
<feature type="disulfide bond" evidence="6">
    <location>
        <begin position="135"/>
        <end position="144"/>
    </location>
</feature>
<accession>A0A9D4L540</accession>
<feature type="domain" description="EGF-like" evidence="7">
    <location>
        <begin position="892"/>
        <end position="922"/>
    </location>
</feature>
<dbReference type="FunFam" id="2.10.25.10:FF:000472">
    <property type="entry name" value="Uncharacterized protein, isoform A"/>
    <property type="match status" value="1"/>
</dbReference>
<dbReference type="CDD" id="cd00054">
    <property type="entry name" value="EGF_CA"/>
    <property type="match status" value="2"/>
</dbReference>
<dbReference type="GO" id="GO:0005509">
    <property type="term" value="F:calcium ion binding"/>
    <property type="evidence" value="ECO:0007669"/>
    <property type="project" value="InterPro"/>
</dbReference>
<dbReference type="GO" id="GO:0016020">
    <property type="term" value="C:membrane"/>
    <property type="evidence" value="ECO:0007669"/>
    <property type="project" value="InterPro"/>
</dbReference>
<dbReference type="PROSITE" id="PS01186">
    <property type="entry name" value="EGF_2"/>
    <property type="match status" value="3"/>
</dbReference>
<keyword evidence="5" id="KW-0325">Glycoprotein</keyword>
<keyword evidence="6" id="KW-0245">EGF-like domain</keyword>
<dbReference type="CDD" id="cd06263">
    <property type="entry name" value="MAM"/>
    <property type="match status" value="1"/>
</dbReference>
<dbReference type="PANTHER" id="PTHR23282">
    <property type="entry name" value="APICAL ENDOSOMAL GLYCOPROTEIN PRECURSOR"/>
    <property type="match status" value="1"/>
</dbReference>
<organism evidence="9 10">
    <name type="scientific">Dreissena polymorpha</name>
    <name type="common">Zebra mussel</name>
    <name type="synonym">Mytilus polymorpha</name>
    <dbReference type="NCBI Taxonomy" id="45954"/>
    <lineage>
        <taxon>Eukaryota</taxon>
        <taxon>Metazoa</taxon>
        <taxon>Spiralia</taxon>
        <taxon>Lophotrochozoa</taxon>
        <taxon>Mollusca</taxon>
        <taxon>Bivalvia</taxon>
        <taxon>Autobranchia</taxon>
        <taxon>Heteroconchia</taxon>
        <taxon>Euheterodonta</taxon>
        <taxon>Imparidentia</taxon>
        <taxon>Neoheterodontei</taxon>
        <taxon>Myida</taxon>
        <taxon>Dreissenoidea</taxon>
        <taxon>Dreissenidae</taxon>
        <taxon>Dreissena</taxon>
    </lineage>
</organism>
<dbReference type="PROSITE" id="PS00022">
    <property type="entry name" value="EGF_1"/>
    <property type="match status" value="4"/>
</dbReference>
<dbReference type="Pfam" id="PF00008">
    <property type="entry name" value="EGF"/>
    <property type="match status" value="2"/>
</dbReference>
<evidence type="ECO:0000256" key="1">
    <source>
        <dbReference type="ARBA" id="ARBA00009738"/>
    </source>
</evidence>
<evidence type="ECO:0000256" key="3">
    <source>
        <dbReference type="ARBA" id="ARBA00022737"/>
    </source>
</evidence>
<dbReference type="InterPro" id="IPR000152">
    <property type="entry name" value="EGF-type_Asp/Asn_hydroxyl_site"/>
</dbReference>
<dbReference type="Pfam" id="PF00629">
    <property type="entry name" value="MAM"/>
    <property type="match status" value="1"/>
</dbReference>
<evidence type="ECO:0000259" key="7">
    <source>
        <dbReference type="PROSITE" id="PS50026"/>
    </source>
</evidence>
<dbReference type="SMART" id="SM00179">
    <property type="entry name" value="EGF_CA"/>
    <property type="match status" value="2"/>
</dbReference>
<feature type="domain" description="EGF-like" evidence="7">
    <location>
        <begin position="108"/>
        <end position="145"/>
    </location>
</feature>
<dbReference type="PANTHER" id="PTHR23282:SF101">
    <property type="entry name" value="MAM DOMAIN-CONTAINING PROTEIN"/>
    <property type="match status" value="1"/>
</dbReference>
<feature type="disulfide bond" evidence="6">
    <location>
        <begin position="912"/>
        <end position="921"/>
    </location>
</feature>
<feature type="non-terminal residue" evidence="9">
    <location>
        <position position="1"/>
    </location>
</feature>
<dbReference type="PROSITE" id="PS50026">
    <property type="entry name" value="EGF_3"/>
    <property type="match status" value="4"/>
</dbReference>
<keyword evidence="2" id="KW-0732">Signal</keyword>
<dbReference type="Gene3D" id="2.10.25.10">
    <property type="entry name" value="Laminin"/>
    <property type="match status" value="3"/>
</dbReference>
<feature type="domain" description="EGF-like" evidence="7">
    <location>
        <begin position="924"/>
        <end position="960"/>
    </location>
</feature>
<dbReference type="PROSITE" id="PS50060">
    <property type="entry name" value="MAM_2"/>
    <property type="match status" value="1"/>
</dbReference>
<feature type="domain" description="EGF-like" evidence="7">
    <location>
        <begin position="146"/>
        <end position="183"/>
    </location>
</feature>
<protein>
    <submittedName>
        <fullName evidence="9">Uncharacterized protein</fullName>
    </submittedName>
</protein>
<dbReference type="InterPro" id="IPR013320">
    <property type="entry name" value="ConA-like_dom_sf"/>
</dbReference>
<keyword evidence="3" id="KW-0677">Repeat</keyword>
<comment type="caution">
    <text evidence="6">Lacks conserved residue(s) required for the propagation of feature annotation.</text>
</comment>
<evidence type="ECO:0000259" key="8">
    <source>
        <dbReference type="PROSITE" id="PS50060"/>
    </source>
</evidence>
<dbReference type="InterPro" id="IPR000998">
    <property type="entry name" value="MAM_dom"/>
</dbReference>
<keyword evidence="10" id="KW-1185">Reference proteome</keyword>
<dbReference type="SMART" id="SM00181">
    <property type="entry name" value="EGF"/>
    <property type="match status" value="4"/>
</dbReference>